<evidence type="ECO:0000313" key="3">
    <source>
        <dbReference type="EMBL" id="MCC2254141.1"/>
    </source>
</evidence>
<accession>A0ABS8FVQ5</accession>
<dbReference type="RefSeq" id="WP_227707275.1">
    <property type="nucleotide sequence ID" value="NZ_JAJEQX010000009.1"/>
</dbReference>
<gene>
    <name evidence="3" type="ORF">LKD70_06755</name>
</gene>
<keyword evidence="2" id="KW-0732">Signal</keyword>
<dbReference type="Proteomes" id="UP001198151">
    <property type="component" value="Unassembled WGS sequence"/>
</dbReference>
<feature type="compositionally biased region" description="Low complexity" evidence="1">
    <location>
        <begin position="226"/>
        <end position="257"/>
    </location>
</feature>
<evidence type="ECO:0000256" key="2">
    <source>
        <dbReference type="SAM" id="SignalP"/>
    </source>
</evidence>
<comment type="caution">
    <text evidence="3">The sequence shown here is derived from an EMBL/GenBank/DDBJ whole genome shotgun (WGS) entry which is preliminary data.</text>
</comment>
<name>A0ABS8FVQ5_9FIRM</name>
<protein>
    <submittedName>
        <fullName evidence="3">Uncharacterized protein</fullName>
    </submittedName>
</protein>
<feature type="region of interest" description="Disordered" evidence="1">
    <location>
        <begin position="226"/>
        <end position="276"/>
    </location>
</feature>
<sequence>MKRRLLLALCVCMIGAMGTVTGCSSQSGGEEDTAASVEDTAEKEEEELKTIGTEDADAFQVELKNSTGKNITGVSIKLMSETEYPENMLTDGDVYEADESRILYYKAPDASGDAAAAADAAETEAADSNQKVMTTGYDVQLTFEDASTAELHAFPFEDISEGEICFADDVAYLSYTSVSTEEKVETKEAELSVKAQKEAEAQAAAEQAAAEQAAAEQAAAEAAAAQAAAEQAAAEQAAAEAAAQAAAAAAQQQQQAAPPADTSGGGDGCLDGALFN</sequence>
<proteinExistence type="predicted"/>
<evidence type="ECO:0000256" key="1">
    <source>
        <dbReference type="SAM" id="MobiDB-lite"/>
    </source>
</evidence>
<dbReference type="EMBL" id="JAJEQX010000009">
    <property type="protein sequence ID" value="MCC2254141.1"/>
    <property type="molecule type" value="Genomic_DNA"/>
</dbReference>
<dbReference type="PROSITE" id="PS51257">
    <property type="entry name" value="PROKAR_LIPOPROTEIN"/>
    <property type="match status" value="1"/>
</dbReference>
<organism evidence="3 4">
    <name type="scientific">Ruminococcus turbiniformis</name>
    <dbReference type="NCBI Taxonomy" id="2881258"/>
    <lineage>
        <taxon>Bacteria</taxon>
        <taxon>Bacillati</taxon>
        <taxon>Bacillota</taxon>
        <taxon>Clostridia</taxon>
        <taxon>Eubacteriales</taxon>
        <taxon>Oscillospiraceae</taxon>
        <taxon>Ruminococcus</taxon>
    </lineage>
</organism>
<keyword evidence="4" id="KW-1185">Reference proteome</keyword>
<feature type="signal peptide" evidence="2">
    <location>
        <begin position="1"/>
        <end position="22"/>
    </location>
</feature>
<feature type="chain" id="PRO_5046819503" evidence="2">
    <location>
        <begin position="23"/>
        <end position="276"/>
    </location>
</feature>
<evidence type="ECO:0000313" key="4">
    <source>
        <dbReference type="Proteomes" id="UP001198151"/>
    </source>
</evidence>
<feature type="compositionally biased region" description="Acidic residues" evidence="1">
    <location>
        <begin position="29"/>
        <end position="43"/>
    </location>
</feature>
<feature type="region of interest" description="Disordered" evidence="1">
    <location>
        <begin position="23"/>
        <end position="43"/>
    </location>
</feature>
<reference evidence="3 4" key="1">
    <citation type="submission" date="2021-10" db="EMBL/GenBank/DDBJ databases">
        <title>Anaerobic single-cell dispensing facilitates the cultivation of human gut bacteria.</title>
        <authorList>
            <person name="Afrizal A."/>
        </authorList>
    </citation>
    <scope>NUCLEOTIDE SEQUENCE [LARGE SCALE GENOMIC DNA]</scope>
    <source>
        <strain evidence="3 4">CLA-AA-H200</strain>
    </source>
</reference>